<dbReference type="InterPro" id="IPR011008">
    <property type="entry name" value="Dimeric_a/b-barrel"/>
</dbReference>
<evidence type="ECO:0000256" key="6">
    <source>
        <dbReference type="ARBA" id="ARBA00025737"/>
    </source>
</evidence>
<keyword evidence="2" id="KW-0575">Peroxidase</keyword>
<dbReference type="InterPro" id="IPR006314">
    <property type="entry name" value="Dyp_peroxidase"/>
</dbReference>
<reference evidence="9 10" key="1">
    <citation type="submission" date="2019-11" db="EMBL/GenBank/DDBJ databases">
        <authorList>
            <person name="Criscuolo A."/>
        </authorList>
    </citation>
    <scope>NUCLEOTIDE SEQUENCE [LARGE SCALE GENOMIC DNA]</scope>
    <source>
        <strain evidence="9">CIP111667</strain>
    </source>
</reference>
<name>A0A7M4DHR2_9MICO</name>
<dbReference type="GO" id="GO:0004601">
    <property type="term" value="F:peroxidase activity"/>
    <property type="evidence" value="ECO:0007669"/>
    <property type="project" value="UniProtKB-KW"/>
</dbReference>
<protein>
    <recommendedName>
        <fullName evidence="8">DyP dimeric alpha+beta barrel domain-containing protein</fullName>
    </recommendedName>
</protein>
<dbReference type="GO" id="GO:0020037">
    <property type="term" value="F:heme binding"/>
    <property type="evidence" value="ECO:0007669"/>
    <property type="project" value="InterPro"/>
</dbReference>
<organism evidence="9 10">
    <name type="scientific">Occultella aeris</name>
    <dbReference type="NCBI Taxonomy" id="2761496"/>
    <lineage>
        <taxon>Bacteria</taxon>
        <taxon>Bacillati</taxon>
        <taxon>Actinomycetota</taxon>
        <taxon>Actinomycetes</taxon>
        <taxon>Micrococcales</taxon>
        <taxon>Ruaniaceae</taxon>
        <taxon>Occultella</taxon>
    </lineage>
</organism>
<feature type="region of interest" description="Disordered" evidence="7">
    <location>
        <begin position="276"/>
        <end position="304"/>
    </location>
</feature>
<dbReference type="PROSITE" id="PS51404">
    <property type="entry name" value="DYP_PEROXIDASE"/>
    <property type="match status" value="1"/>
</dbReference>
<dbReference type="EMBL" id="CACRYJ010000022">
    <property type="protein sequence ID" value="VZO36455.1"/>
    <property type="molecule type" value="Genomic_DNA"/>
</dbReference>
<evidence type="ECO:0000256" key="1">
    <source>
        <dbReference type="ARBA" id="ARBA00001970"/>
    </source>
</evidence>
<dbReference type="SUPFAM" id="SSF54909">
    <property type="entry name" value="Dimeric alpha+beta barrel"/>
    <property type="match status" value="1"/>
</dbReference>
<keyword evidence="3" id="KW-0479">Metal-binding</keyword>
<dbReference type="AlphaFoldDB" id="A0A7M4DHR2"/>
<evidence type="ECO:0000256" key="2">
    <source>
        <dbReference type="ARBA" id="ARBA00022559"/>
    </source>
</evidence>
<gene>
    <name evidence="9" type="ORF">HALOF300_01662</name>
</gene>
<evidence type="ECO:0000256" key="3">
    <source>
        <dbReference type="ARBA" id="ARBA00022723"/>
    </source>
</evidence>
<evidence type="ECO:0000259" key="8">
    <source>
        <dbReference type="Pfam" id="PF21105"/>
    </source>
</evidence>
<proteinExistence type="inferred from homology"/>
<evidence type="ECO:0000313" key="9">
    <source>
        <dbReference type="EMBL" id="VZO36455.1"/>
    </source>
</evidence>
<evidence type="ECO:0000313" key="10">
    <source>
        <dbReference type="Proteomes" id="UP000419743"/>
    </source>
</evidence>
<comment type="cofactor">
    <cofactor evidence="1">
        <name>heme b</name>
        <dbReference type="ChEBI" id="CHEBI:60344"/>
    </cofactor>
</comment>
<feature type="domain" description="DyP dimeric alpha+beta barrel" evidence="8">
    <location>
        <begin position="70"/>
        <end position="151"/>
    </location>
</feature>
<dbReference type="InterPro" id="IPR049509">
    <property type="entry name" value="DyP_N"/>
</dbReference>
<dbReference type="GO" id="GO:0046872">
    <property type="term" value="F:metal ion binding"/>
    <property type="evidence" value="ECO:0007669"/>
    <property type="project" value="UniProtKB-KW"/>
</dbReference>
<evidence type="ECO:0000256" key="5">
    <source>
        <dbReference type="ARBA" id="ARBA00023004"/>
    </source>
</evidence>
<evidence type="ECO:0000256" key="4">
    <source>
        <dbReference type="ARBA" id="ARBA00023002"/>
    </source>
</evidence>
<feature type="compositionally biased region" description="Basic and acidic residues" evidence="7">
    <location>
        <begin position="292"/>
        <end position="304"/>
    </location>
</feature>
<keyword evidence="4" id="KW-0560">Oxidoreductase</keyword>
<sequence>MEAGEPVHATTSPALDLDDIQAGALYGRPSPYVGTYLLLCIRDRDDGRDLVRRLLRVVKPAGFPGSPDDTSVTVAFTYSGLKALGVPQGSLDSFAPEFQQGMASRAATLGDVGESAPEHWEWPLGTSDVHVAISVLSSDRAQLEAVAEKAREAHAELAGIDLIWRQDCYQLASGRTSFGFKDGIGQPGVEGSGRPAANPRERPLKAGEIILGYPDETGELPPMPSPEILGRNGTYVVFRKLHTRVAAYRSYLRARSRSRQEEALLGAKMVGRWQSGAPLSIAPDQDDTELGGDPRRNNDFGFADDPRGFKCPVGAHARRANPRDALDGEGSVDVRLHRMIRRGTNYGPMLPEGVIEDDGIDRGIIFVFAGAHPKRQFEFVKTQWLNDGIFIGAPLESDPLVGPHPESSTFTIPQRPIRRRLQDLPPFVVTRGGEYCFAPSLRALQWLAGLGVRDETPPREDA</sequence>
<dbReference type="PANTHER" id="PTHR30521:SF5">
    <property type="entry name" value="BLR4509 PROTEIN"/>
    <property type="match status" value="1"/>
</dbReference>
<comment type="similarity">
    <text evidence="6">Belongs to the DyP-type peroxidase family.</text>
</comment>
<dbReference type="GO" id="GO:0005829">
    <property type="term" value="C:cytosol"/>
    <property type="evidence" value="ECO:0007669"/>
    <property type="project" value="TreeGrafter"/>
</dbReference>
<comment type="caution">
    <text evidence="9">The sequence shown here is derived from an EMBL/GenBank/DDBJ whole genome shotgun (WGS) entry which is preliminary data.</text>
</comment>
<dbReference type="Pfam" id="PF21105">
    <property type="entry name" value="DyP_N"/>
    <property type="match status" value="1"/>
</dbReference>
<dbReference type="NCBIfam" id="TIGR01413">
    <property type="entry name" value="Dyp_perox_fam"/>
    <property type="match status" value="1"/>
</dbReference>
<keyword evidence="5" id="KW-0408">Iron</keyword>
<dbReference type="Proteomes" id="UP000419743">
    <property type="component" value="Unassembled WGS sequence"/>
</dbReference>
<accession>A0A7M4DHR2</accession>
<evidence type="ECO:0000256" key="7">
    <source>
        <dbReference type="SAM" id="MobiDB-lite"/>
    </source>
</evidence>
<keyword evidence="10" id="KW-1185">Reference proteome</keyword>
<dbReference type="PANTHER" id="PTHR30521">
    <property type="entry name" value="DEFERROCHELATASE/PEROXIDASE"/>
    <property type="match status" value="1"/>
</dbReference>